<evidence type="ECO:0000256" key="1">
    <source>
        <dbReference type="SAM" id="MobiDB-lite"/>
    </source>
</evidence>
<dbReference type="Proteomes" id="UP000807716">
    <property type="component" value="Unassembled WGS sequence"/>
</dbReference>
<dbReference type="OrthoDB" id="2385910at2759"/>
<gene>
    <name evidence="2" type="ORF">DFQ27_005126</name>
</gene>
<reference evidence="2" key="1">
    <citation type="journal article" date="2020" name="Fungal Divers.">
        <title>Resolving the Mortierellaceae phylogeny through synthesis of multi-gene phylogenetics and phylogenomics.</title>
        <authorList>
            <person name="Vandepol N."/>
            <person name="Liber J."/>
            <person name="Desiro A."/>
            <person name="Na H."/>
            <person name="Kennedy M."/>
            <person name="Barry K."/>
            <person name="Grigoriev I.V."/>
            <person name="Miller A.N."/>
            <person name="O'Donnell K."/>
            <person name="Stajich J.E."/>
            <person name="Bonito G."/>
        </authorList>
    </citation>
    <scope>NUCLEOTIDE SEQUENCE</scope>
    <source>
        <strain evidence="2">BC1065</strain>
    </source>
</reference>
<accession>A0A9P6QHJ0</accession>
<organism evidence="2 3">
    <name type="scientific">Actinomortierella ambigua</name>
    <dbReference type="NCBI Taxonomy" id="1343610"/>
    <lineage>
        <taxon>Eukaryota</taxon>
        <taxon>Fungi</taxon>
        <taxon>Fungi incertae sedis</taxon>
        <taxon>Mucoromycota</taxon>
        <taxon>Mortierellomycotina</taxon>
        <taxon>Mortierellomycetes</taxon>
        <taxon>Mortierellales</taxon>
        <taxon>Mortierellaceae</taxon>
        <taxon>Actinomortierella</taxon>
    </lineage>
</organism>
<name>A0A9P6QHJ0_9FUNG</name>
<evidence type="ECO:0000313" key="2">
    <source>
        <dbReference type="EMBL" id="KAG0269020.1"/>
    </source>
</evidence>
<comment type="caution">
    <text evidence="2">The sequence shown here is derived from an EMBL/GenBank/DDBJ whole genome shotgun (WGS) entry which is preliminary data.</text>
</comment>
<keyword evidence="3" id="KW-1185">Reference proteome</keyword>
<protein>
    <submittedName>
        <fullName evidence="2">Uncharacterized protein</fullName>
    </submittedName>
</protein>
<feature type="region of interest" description="Disordered" evidence="1">
    <location>
        <begin position="156"/>
        <end position="175"/>
    </location>
</feature>
<evidence type="ECO:0000313" key="3">
    <source>
        <dbReference type="Proteomes" id="UP000807716"/>
    </source>
</evidence>
<proteinExistence type="predicted"/>
<feature type="compositionally biased region" description="Basic and acidic residues" evidence="1">
    <location>
        <begin position="159"/>
        <end position="173"/>
    </location>
</feature>
<dbReference type="AlphaFoldDB" id="A0A9P6QHJ0"/>
<sequence>MGLANMQMTDGSCDDEFLNLNVPWILDSGEYLDLVQALDLRIESLASLCELGYLDQAAVLKRLIESPQLRVPFALNLFCFTVPALWMAGASQIDQNTSSNDLSLVTIFAMWIVYWTKADMSSEAPIAVRQAVDSLASKAMSSRQRHIARRPIWESLGSESHETKGEPHEERMQPRHWIQKKQANAAKVDGSQFTSSKQRSFIIICRRLRQQREQPDVARSALVTYVDLLSEDNMDEHIEWIQATIQRQAPGWKSFVKLKLQFYDLFPVT</sequence>
<dbReference type="EMBL" id="JAAAJB010000036">
    <property type="protein sequence ID" value="KAG0269020.1"/>
    <property type="molecule type" value="Genomic_DNA"/>
</dbReference>